<dbReference type="Proteomes" id="UP001429357">
    <property type="component" value="Unassembled WGS sequence"/>
</dbReference>
<organism evidence="2 3">
    <name type="scientific">Enterococcus diestrammenae</name>
    <dbReference type="NCBI Taxonomy" id="1155073"/>
    <lineage>
        <taxon>Bacteria</taxon>
        <taxon>Bacillati</taxon>
        <taxon>Bacillota</taxon>
        <taxon>Bacilli</taxon>
        <taxon>Lactobacillales</taxon>
        <taxon>Enterococcaceae</taxon>
        <taxon>Enterococcus</taxon>
    </lineage>
</organism>
<gene>
    <name evidence="2" type="ORF">BAU18_002377</name>
</gene>
<evidence type="ECO:0000259" key="1">
    <source>
        <dbReference type="Pfam" id="PF13192"/>
    </source>
</evidence>
<proteinExistence type="predicted"/>
<dbReference type="EMBL" id="MAEI02000001">
    <property type="protein sequence ID" value="MEO1782762.1"/>
    <property type="molecule type" value="Genomic_DNA"/>
</dbReference>
<evidence type="ECO:0000313" key="3">
    <source>
        <dbReference type="Proteomes" id="UP001429357"/>
    </source>
</evidence>
<protein>
    <submittedName>
        <fullName evidence="2">Redox-active disulfide protein 2</fullName>
    </submittedName>
</protein>
<dbReference type="PANTHER" id="PTHR36450">
    <property type="entry name" value="THIOREDOXIN"/>
    <property type="match status" value="1"/>
</dbReference>
<reference evidence="2" key="1">
    <citation type="submission" date="2016-06" db="EMBL/GenBank/DDBJ databases">
        <authorList>
            <person name="Van Tyne D."/>
        </authorList>
    </citation>
    <scope>NUCLEOTIDE SEQUENCE</scope>
    <source>
        <strain evidence="2">JM9A</strain>
    </source>
</reference>
<comment type="caution">
    <text evidence="2">The sequence shown here is derived from an EMBL/GenBank/DDBJ whole genome shotgun (WGS) entry which is preliminary data.</text>
</comment>
<dbReference type="SUPFAM" id="SSF52833">
    <property type="entry name" value="Thioredoxin-like"/>
    <property type="match status" value="1"/>
</dbReference>
<dbReference type="InterPro" id="IPR036249">
    <property type="entry name" value="Thioredoxin-like_sf"/>
</dbReference>
<dbReference type="Gene3D" id="3.40.30.10">
    <property type="entry name" value="Glutaredoxin"/>
    <property type="match status" value="1"/>
</dbReference>
<sequence length="80" mass="8707">MIMEIKIVGPGCKNCQKLKENVETAVSELGMTPTITKVEDMAEIVKAGVMKTPGLIIDDKLVVSGRVAKPKEIKQLLQEV</sequence>
<evidence type="ECO:0000313" key="2">
    <source>
        <dbReference type="EMBL" id="MEO1782762.1"/>
    </source>
</evidence>
<keyword evidence="3" id="KW-1185">Reference proteome</keyword>
<accession>A0ABV0F6T1</accession>
<dbReference type="PANTHER" id="PTHR36450:SF1">
    <property type="entry name" value="THIOREDOXIN"/>
    <property type="match status" value="1"/>
</dbReference>
<dbReference type="NCBIfam" id="TIGR00412">
    <property type="entry name" value="redox_disulf_2"/>
    <property type="match status" value="1"/>
</dbReference>
<name>A0ABV0F6T1_9ENTE</name>
<feature type="domain" description="Thioredoxin-like fold" evidence="1">
    <location>
        <begin position="3"/>
        <end position="78"/>
    </location>
</feature>
<dbReference type="PIRSF" id="PIRSF037031">
    <property type="entry name" value="Redox_disulphide_2"/>
    <property type="match status" value="1"/>
</dbReference>
<dbReference type="InterPro" id="IPR005243">
    <property type="entry name" value="THIRX-like_proc"/>
</dbReference>
<reference evidence="2" key="2">
    <citation type="submission" date="2024-02" db="EMBL/GenBank/DDBJ databases">
        <title>The Genome Sequence of Enterococcus diestrammenae JM9A.</title>
        <authorList>
            <person name="Earl A."/>
            <person name="Manson A."/>
            <person name="Gilmore M."/>
            <person name="Sanders J."/>
            <person name="Shea T."/>
            <person name="Howe W."/>
            <person name="Livny J."/>
            <person name="Cuomo C."/>
            <person name="Neafsey D."/>
            <person name="Birren B."/>
        </authorList>
    </citation>
    <scope>NUCLEOTIDE SEQUENCE</scope>
    <source>
        <strain evidence="2">JM9A</strain>
    </source>
</reference>
<dbReference type="InterPro" id="IPR012336">
    <property type="entry name" value="Thioredoxin-like_fold"/>
</dbReference>
<dbReference type="Pfam" id="PF13192">
    <property type="entry name" value="Thioredoxin_3"/>
    <property type="match status" value="1"/>
</dbReference>